<feature type="region of interest" description="Disordered" evidence="1">
    <location>
        <begin position="137"/>
        <end position="356"/>
    </location>
</feature>
<sequence length="356" mass="38653">GDEDDHRRHALPRAEEAAGGLPRAVAAVPQHRGPRGRRRDARDGPRTAARCVRGRGRRPADPIDGRPRARDRPGRHLDGPPPLLGRHALRRRRLGLDRDRRRAHRVGSRRLAAPALVGVAPSRQRGDRDRALPELLQRADARDDGHGLPGGRRPHPDRGAGAPTAVQPPDGRRRPLRPSRPAARQGPGRPPLRPPAHSLGLARAAAHPAGDPHDVPAGPRHRLPGVRHHHGDVRARPRPWPVDAPPPRRGVAVRRRGPGAQLPRHRAGQGRGPPVAEGRPHRRRPLPVAPALQRRPGQDGQGRPHPHVRQPAGDHARADGPDGAVRGAAGRDPRRPGRRSLDRRVAGHARAPDLAL</sequence>
<proteinExistence type="predicted"/>
<dbReference type="AlphaFoldDB" id="A0A6J4KW34"/>
<dbReference type="EC" id="1.13.11.4" evidence="2"/>
<feature type="compositionally biased region" description="Basic residues" evidence="1">
    <location>
        <begin position="219"/>
        <end position="231"/>
    </location>
</feature>
<feature type="non-terminal residue" evidence="2">
    <location>
        <position position="356"/>
    </location>
</feature>
<keyword evidence="2" id="KW-0560">Oxidoreductase</keyword>
<feature type="compositionally biased region" description="Basic residues" evidence="1">
    <location>
        <begin position="251"/>
        <end position="268"/>
    </location>
</feature>
<organism evidence="2">
    <name type="scientific">uncultured Frankineae bacterium</name>
    <dbReference type="NCBI Taxonomy" id="437475"/>
    <lineage>
        <taxon>Bacteria</taxon>
        <taxon>Bacillati</taxon>
        <taxon>Actinomycetota</taxon>
        <taxon>Actinomycetes</taxon>
        <taxon>Frankiales</taxon>
        <taxon>environmental samples</taxon>
    </lineage>
</organism>
<dbReference type="GO" id="GO:0047922">
    <property type="term" value="F:gentisate 1,2-dioxygenase activity"/>
    <property type="evidence" value="ECO:0007669"/>
    <property type="project" value="UniProtKB-EC"/>
</dbReference>
<feature type="compositionally biased region" description="Basic and acidic residues" evidence="1">
    <location>
        <begin position="329"/>
        <end position="345"/>
    </location>
</feature>
<evidence type="ECO:0000256" key="1">
    <source>
        <dbReference type="SAM" id="MobiDB-lite"/>
    </source>
</evidence>
<feature type="non-terminal residue" evidence="2">
    <location>
        <position position="1"/>
    </location>
</feature>
<accession>A0A6J4KW34</accession>
<name>A0A6J4KW34_9ACTN</name>
<feature type="compositionally biased region" description="Basic and acidic residues" evidence="1">
    <location>
        <begin position="58"/>
        <end position="78"/>
    </location>
</feature>
<keyword evidence="2" id="KW-0223">Dioxygenase</keyword>
<feature type="compositionally biased region" description="Basic and acidic residues" evidence="1">
    <location>
        <begin position="137"/>
        <end position="146"/>
    </location>
</feature>
<feature type="compositionally biased region" description="Basic and acidic residues" evidence="1">
    <location>
        <begin position="1"/>
        <end position="16"/>
    </location>
</feature>
<feature type="region of interest" description="Disordered" evidence="1">
    <location>
        <begin position="1"/>
        <end position="109"/>
    </location>
</feature>
<reference evidence="2" key="1">
    <citation type="submission" date="2020-02" db="EMBL/GenBank/DDBJ databases">
        <authorList>
            <person name="Meier V. D."/>
        </authorList>
    </citation>
    <scope>NUCLEOTIDE SEQUENCE</scope>
    <source>
        <strain evidence="2">AVDCRST_MAG16</strain>
    </source>
</reference>
<evidence type="ECO:0000313" key="2">
    <source>
        <dbReference type="EMBL" id="CAA9312927.1"/>
    </source>
</evidence>
<dbReference type="EMBL" id="CADCUE010000023">
    <property type="protein sequence ID" value="CAA9312927.1"/>
    <property type="molecule type" value="Genomic_DNA"/>
</dbReference>
<gene>
    <name evidence="2" type="ORF">AVDCRST_MAG16-272</name>
</gene>
<feature type="compositionally biased region" description="Pro residues" evidence="1">
    <location>
        <begin position="238"/>
        <end position="248"/>
    </location>
</feature>
<protein>
    <submittedName>
        <fullName evidence="2">Gentisate 1,2-dioxygenase</fullName>
        <ecNumber evidence="2">1.13.11.4</ecNumber>
    </submittedName>
</protein>